<dbReference type="PROSITE" id="PS50968">
    <property type="entry name" value="BIOTINYL_LIPOYL"/>
    <property type="match status" value="1"/>
</dbReference>
<evidence type="ECO:0000256" key="5">
    <source>
        <dbReference type="ARBA" id="ARBA00022823"/>
    </source>
</evidence>
<keyword evidence="6 7" id="KW-0012">Acyltransferase</keyword>
<proteinExistence type="inferred from homology"/>
<evidence type="ECO:0000256" key="3">
    <source>
        <dbReference type="ARBA" id="ARBA00011484"/>
    </source>
</evidence>
<dbReference type="PANTHER" id="PTHR43178:SF12">
    <property type="entry name" value="DIHYDROLIPOAMIDE ACETYLTRANSFERASE COMPONENT OF PYRUVATE DEHYDROGENASE COMPLEX"/>
    <property type="match status" value="1"/>
</dbReference>
<comment type="similarity">
    <text evidence="2 7">Belongs to the 2-oxoacid dehydrogenase family.</text>
</comment>
<dbReference type="InterPro" id="IPR004167">
    <property type="entry name" value="PSBD"/>
</dbReference>
<evidence type="ECO:0000313" key="11">
    <source>
        <dbReference type="Proteomes" id="UP000288012"/>
    </source>
</evidence>
<dbReference type="InterPro" id="IPR001078">
    <property type="entry name" value="2-oxoacid_DH_actylTfrase"/>
</dbReference>
<dbReference type="PROSITE" id="PS00189">
    <property type="entry name" value="LIPOYL"/>
    <property type="match status" value="1"/>
</dbReference>
<dbReference type="Pfam" id="PF02817">
    <property type="entry name" value="E3_binding"/>
    <property type="match status" value="1"/>
</dbReference>
<evidence type="ECO:0000259" key="9">
    <source>
        <dbReference type="PROSITE" id="PS51826"/>
    </source>
</evidence>
<gene>
    <name evidence="10" type="ORF">EKM59_09020</name>
</gene>
<evidence type="ECO:0000259" key="8">
    <source>
        <dbReference type="PROSITE" id="PS50968"/>
    </source>
</evidence>
<evidence type="ECO:0000256" key="2">
    <source>
        <dbReference type="ARBA" id="ARBA00007317"/>
    </source>
</evidence>
<dbReference type="GO" id="GO:0005737">
    <property type="term" value="C:cytoplasm"/>
    <property type="evidence" value="ECO:0007669"/>
    <property type="project" value="TreeGrafter"/>
</dbReference>
<dbReference type="Gene3D" id="4.10.320.10">
    <property type="entry name" value="E3-binding domain"/>
    <property type="match status" value="1"/>
</dbReference>
<dbReference type="GO" id="GO:0016407">
    <property type="term" value="F:acetyltransferase activity"/>
    <property type="evidence" value="ECO:0007669"/>
    <property type="project" value="TreeGrafter"/>
</dbReference>
<evidence type="ECO:0000256" key="6">
    <source>
        <dbReference type="ARBA" id="ARBA00023315"/>
    </source>
</evidence>
<comment type="subunit">
    <text evidence="3">Forms a 24-polypeptide structural core with octahedral symmetry.</text>
</comment>
<dbReference type="InterPro" id="IPR036625">
    <property type="entry name" value="E3-bd_dom_sf"/>
</dbReference>
<comment type="cofactor">
    <cofactor evidence="1 7">
        <name>(R)-lipoate</name>
        <dbReference type="ChEBI" id="CHEBI:83088"/>
    </cofactor>
</comment>
<dbReference type="PROSITE" id="PS51826">
    <property type="entry name" value="PSBD"/>
    <property type="match status" value="1"/>
</dbReference>
<dbReference type="RefSeq" id="WP_127032573.1">
    <property type="nucleotide sequence ID" value="NZ_RZGR01000029.1"/>
</dbReference>
<dbReference type="PANTHER" id="PTHR43178">
    <property type="entry name" value="DIHYDROLIPOAMIDE ACETYLTRANSFERASE COMPONENT OF PYRUVATE DEHYDROGENASE COMPLEX"/>
    <property type="match status" value="1"/>
</dbReference>
<dbReference type="SUPFAM" id="SSF51230">
    <property type="entry name" value="Single hybrid motif"/>
    <property type="match status" value="1"/>
</dbReference>
<evidence type="ECO:0000256" key="7">
    <source>
        <dbReference type="RuleBase" id="RU003423"/>
    </source>
</evidence>
<dbReference type="Gene3D" id="2.40.50.100">
    <property type="match status" value="1"/>
</dbReference>
<dbReference type="Proteomes" id="UP000288012">
    <property type="component" value="Unassembled WGS sequence"/>
</dbReference>
<dbReference type="Gene3D" id="3.30.559.10">
    <property type="entry name" value="Chloramphenicol acetyltransferase-like domain"/>
    <property type="match status" value="1"/>
</dbReference>
<feature type="domain" description="Lipoyl-binding" evidence="8">
    <location>
        <begin position="1"/>
        <end position="76"/>
    </location>
</feature>
<keyword evidence="11" id="KW-1185">Reference proteome</keyword>
<keyword evidence="5 7" id="KW-0450">Lipoyl</keyword>
<dbReference type="SUPFAM" id="SSF52777">
    <property type="entry name" value="CoA-dependent acyltransferases"/>
    <property type="match status" value="1"/>
</dbReference>
<dbReference type="EMBL" id="RZGR01000029">
    <property type="protein sequence ID" value="RUQ82108.1"/>
    <property type="molecule type" value="Genomic_DNA"/>
</dbReference>
<name>A0A433JHQ1_9GAMM</name>
<evidence type="ECO:0000256" key="4">
    <source>
        <dbReference type="ARBA" id="ARBA00022679"/>
    </source>
</evidence>
<dbReference type="EC" id="2.3.1.-" evidence="7"/>
<accession>A0A433JHQ1</accession>
<dbReference type="OrthoDB" id="9805770at2"/>
<evidence type="ECO:0000313" key="10">
    <source>
        <dbReference type="EMBL" id="RUQ82108.1"/>
    </source>
</evidence>
<feature type="domain" description="Peripheral subunit-binding (PSBD)" evidence="9">
    <location>
        <begin position="117"/>
        <end position="154"/>
    </location>
</feature>
<dbReference type="Pfam" id="PF00198">
    <property type="entry name" value="2-oxoacid_dh"/>
    <property type="match status" value="1"/>
</dbReference>
<reference evidence="10 11" key="1">
    <citation type="submission" date="2018-12" db="EMBL/GenBank/DDBJ databases">
        <title>Legionella sp,whole genome shotgun sequence.</title>
        <authorList>
            <person name="Wu H."/>
        </authorList>
    </citation>
    <scope>NUCLEOTIDE SEQUENCE [LARGE SCALE GENOMIC DNA]</scope>
    <source>
        <strain evidence="11">km714</strain>
    </source>
</reference>
<dbReference type="InterPro" id="IPR023213">
    <property type="entry name" value="CAT-like_dom_sf"/>
</dbReference>
<dbReference type="InterPro" id="IPR011053">
    <property type="entry name" value="Single_hybrid_motif"/>
</dbReference>
<protein>
    <recommendedName>
        <fullName evidence="7">Dihydrolipoamide acetyltransferase component of pyruvate dehydrogenase complex</fullName>
        <ecNumber evidence="7">2.3.1.-</ecNumber>
    </recommendedName>
</protein>
<dbReference type="AlphaFoldDB" id="A0A433JHQ1"/>
<dbReference type="InterPro" id="IPR050743">
    <property type="entry name" value="2-oxoacid_DH_E2_comp"/>
</dbReference>
<keyword evidence="4 7" id="KW-0808">Transferase</keyword>
<dbReference type="GO" id="GO:0031405">
    <property type="term" value="F:lipoic acid binding"/>
    <property type="evidence" value="ECO:0007669"/>
    <property type="project" value="TreeGrafter"/>
</dbReference>
<comment type="caution">
    <text evidence="10">The sequence shown here is derived from an EMBL/GenBank/DDBJ whole genome shotgun (WGS) entry which is preliminary data.</text>
</comment>
<dbReference type="InterPro" id="IPR000089">
    <property type="entry name" value="Biotin_lipoyl"/>
</dbReference>
<sequence>MKIFNLPDLGEGLPDAEIHEWFVKEGDTVKADQPLVSMETAKAVVDVPCPQDGTIVKFFGKPGDVIKTGEPLVAFASAEDHVVKDKGTVVGNLEESHEISEDHFTIGTSQTARQRIKTTPAVRMLAKKLGIDLSTLTATGEHGVITREDVQRAAEQKSKPKDGYEPLRGVRRAMLNSMVQSHQEVVPVSIFDEADIECWKTQTDITARLIKAIVDASEQEPALNAWFDKEQGARRCFKEVHLGLAMDTEDGLFVPVIHDAGKHSAEELRQIINDFKTSVRERSVPADKLKGATITLSNFGKFAGRFASPIIVPPMVAILAVGRLYEGAVCVDGKIAAHRLLPLSLSFDHRAVTGGEATRFLGAVIASLQTT</sequence>
<evidence type="ECO:0000256" key="1">
    <source>
        <dbReference type="ARBA" id="ARBA00001938"/>
    </source>
</evidence>
<dbReference type="Pfam" id="PF00364">
    <property type="entry name" value="Biotin_lipoyl"/>
    <property type="match status" value="1"/>
</dbReference>
<dbReference type="CDD" id="cd06849">
    <property type="entry name" value="lipoyl_domain"/>
    <property type="match status" value="1"/>
</dbReference>
<dbReference type="InterPro" id="IPR003016">
    <property type="entry name" value="2-oxoA_DH_lipoyl-BS"/>
</dbReference>
<dbReference type="SUPFAM" id="SSF47005">
    <property type="entry name" value="Peripheral subunit-binding domain of 2-oxo acid dehydrogenase complex"/>
    <property type="match status" value="1"/>
</dbReference>
<organism evidence="10 11">
    <name type="scientific">Legionella septentrionalis</name>
    <dbReference type="NCBI Taxonomy" id="2498109"/>
    <lineage>
        <taxon>Bacteria</taxon>
        <taxon>Pseudomonadati</taxon>
        <taxon>Pseudomonadota</taxon>
        <taxon>Gammaproteobacteria</taxon>
        <taxon>Legionellales</taxon>
        <taxon>Legionellaceae</taxon>
        <taxon>Legionella</taxon>
    </lineage>
</organism>